<reference evidence="1 2" key="1">
    <citation type="submission" date="2016-10" db="EMBL/GenBank/DDBJ databases">
        <authorList>
            <person name="de Groot N.N."/>
        </authorList>
    </citation>
    <scope>NUCLEOTIDE SEQUENCE [LARGE SCALE GENOMIC DNA]</scope>
    <source>
        <strain evidence="1 2">CGMCC 1.10836</strain>
    </source>
</reference>
<dbReference type="RefSeq" id="WP_050519079.1">
    <property type="nucleotide sequence ID" value="NZ_FOCO01000007.1"/>
</dbReference>
<dbReference type="EMBL" id="FOCO01000007">
    <property type="protein sequence ID" value="SEN09035.1"/>
    <property type="molecule type" value="Genomic_DNA"/>
</dbReference>
<gene>
    <name evidence="1" type="ORF">SAMN05216227_100781</name>
</gene>
<dbReference type="Proteomes" id="UP000183002">
    <property type="component" value="Unassembled WGS sequence"/>
</dbReference>
<evidence type="ECO:0000313" key="1">
    <source>
        <dbReference type="EMBL" id="SEN09035.1"/>
    </source>
</evidence>
<organism evidence="1 2">
    <name type="scientific">Pseudorhodobacter antarcticus</name>
    <dbReference type="NCBI Taxonomy" id="1077947"/>
    <lineage>
        <taxon>Bacteria</taxon>
        <taxon>Pseudomonadati</taxon>
        <taxon>Pseudomonadota</taxon>
        <taxon>Alphaproteobacteria</taxon>
        <taxon>Rhodobacterales</taxon>
        <taxon>Paracoccaceae</taxon>
        <taxon>Pseudorhodobacter</taxon>
    </lineage>
</organism>
<keyword evidence="2" id="KW-1185">Reference proteome</keyword>
<dbReference type="STRING" id="1077947.SAMN05216227_100781"/>
<sequence>MIDALARALEELARRREIISYGALARQLEIVGPASIARLTAALEATMAQDTAQGRPLRAALCYARGSDLPAKGFFETARHLGVDFGPEPAAFVAAQREKLFTAS</sequence>
<evidence type="ECO:0000313" key="2">
    <source>
        <dbReference type="Proteomes" id="UP000183002"/>
    </source>
</evidence>
<proteinExistence type="predicted"/>
<dbReference type="AlphaFoldDB" id="A0A1H8DPE9"/>
<protein>
    <submittedName>
        <fullName evidence="1">Uncharacterized protein</fullName>
    </submittedName>
</protein>
<accession>A0A1H8DPE9</accession>
<dbReference type="OrthoDB" id="14198at2"/>
<name>A0A1H8DPE9_9RHOB</name>